<comment type="pathway">
    <text evidence="6">Carbohydrate degradation; 2-deoxy-D-ribose 1-phosphate degradation; D-glyceraldehyde 3-phosphate and acetaldehyde from 2-deoxy-alpha-D-ribose 1-phosphate: step 1/2.</text>
</comment>
<dbReference type="GO" id="GO:0000287">
    <property type="term" value="F:magnesium ion binding"/>
    <property type="evidence" value="ECO:0007669"/>
    <property type="project" value="UniProtKB-UniRule"/>
</dbReference>
<reference evidence="9 10" key="1">
    <citation type="submission" date="2018-08" db="EMBL/GenBank/DDBJ databases">
        <title>Form III RuBisCO-mediated autotrophy in Thermodesulfobium bacteria.</title>
        <authorList>
            <person name="Toshchakov S.V."/>
            <person name="Kublanov I.V."/>
            <person name="Frolov E."/>
            <person name="Bonch-Osmolovskaya E.A."/>
            <person name="Tourova T.P."/>
            <person name="Chernych N.A."/>
            <person name="Lebedinsky A.V."/>
        </authorList>
    </citation>
    <scope>NUCLEOTIDE SEQUENCE [LARGE SCALE GENOMIC DNA]</scope>
    <source>
        <strain evidence="9 10">SR</strain>
    </source>
</reference>
<dbReference type="HAMAP" id="MF_00740">
    <property type="entry name" value="Phosphopentomut"/>
    <property type="match status" value="1"/>
</dbReference>
<evidence type="ECO:0000256" key="4">
    <source>
        <dbReference type="ARBA" id="ARBA00023211"/>
    </source>
</evidence>
<comment type="catalytic activity">
    <reaction evidence="6">
        <text>2-deoxy-alpha-D-ribose 1-phosphate = 2-deoxy-D-ribose 5-phosphate</text>
        <dbReference type="Rhea" id="RHEA:27658"/>
        <dbReference type="ChEBI" id="CHEBI:57259"/>
        <dbReference type="ChEBI" id="CHEBI:62877"/>
        <dbReference type="EC" id="5.4.2.7"/>
    </reaction>
</comment>
<feature type="domain" description="Metalloenzyme" evidence="8">
    <location>
        <begin position="1"/>
        <end position="370"/>
    </location>
</feature>
<dbReference type="Gene3D" id="3.30.70.1250">
    <property type="entry name" value="Phosphopentomutase"/>
    <property type="match status" value="1"/>
</dbReference>
<feature type="binding site" evidence="6">
    <location>
        <position position="330"/>
    </location>
    <ligand>
        <name>Mn(2+)</name>
        <dbReference type="ChEBI" id="CHEBI:29035"/>
        <label>2</label>
    </ligand>
</feature>
<evidence type="ECO:0000313" key="10">
    <source>
        <dbReference type="Proteomes" id="UP000256329"/>
    </source>
</evidence>
<keyword evidence="3 6" id="KW-0479">Metal-binding</keyword>
<dbReference type="CDD" id="cd16009">
    <property type="entry name" value="PPM"/>
    <property type="match status" value="1"/>
</dbReference>
<dbReference type="PANTHER" id="PTHR21110:SF0">
    <property type="entry name" value="PHOSPHOPENTOMUTASE"/>
    <property type="match status" value="1"/>
</dbReference>
<comment type="catalytic activity">
    <reaction evidence="6">
        <text>alpha-D-ribose 1-phosphate = D-ribose 5-phosphate</text>
        <dbReference type="Rhea" id="RHEA:18793"/>
        <dbReference type="ChEBI" id="CHEBI:57720"/>
        <dbReference type="ChEBI" id="CHEBI:78346"/>
        <dbReference type="EC" id="5.4.2.7"/>
    </reaction>
</comment>
<dbReference type="RefSeq" id="WP_115792183.1">
    <property type="nucleotide sequence ID" value="NZ_QSLN01000003.1"/>
</dbReference>
<keyword evidence="5 6" id="KW-0413">Isomerase</keyword>
<evidence type="ECO:0000256" key="6">
    <source>
        <dbReference type="HAMAP-Rule" id="MF_00740"/>
    </source>
</evidence>
<comment type="function">
    <text evidence="6">Isomerase that catalyzes the conversion of deoxy-ribose 1-phosphate (dRib-1-P) and ribose 1-phosphate (Rib-1-P) to deoxy-ribose 5-phosphate (dRib-5-P) and ribose 5-phosphate (Rib-5-P), respectively.</text>
</comment>
<comment type="cofactor">
    <cofactor evidence="6">
        <name>Mn(2+)</name>
        <dbReference type="ChEBI" id="CHEBI:29035"/>
    </cofactor>
    <text evidence="6">Binds 2 manganese ions.</text>
</comment>
<evidence type="ECO:0000259" key="8">
    <source>
        <dbReference type="Pfam" id="PF01676"/>
    </source>
</evidence>
<dbReference type="GO" id="GO:0006015">
    <property type="term" value="P:5-phosphoribose 1-diphosphate biosynthetic process"/>
    <property type="evidence" value="ECO:0007669"/>
    <property type="project" value="UniProtKB-UniPathway"/>
</dbReference>
<evidence type="ECO:0000256" key="7">
    <source>
        <dbReference type="NCBIfam" id="TIGR01696"/>
    </source>
</evidence>
<keyword evidence="10" id="KW-1185">Reference proteome</keyword>
<organism evidence="9 10">
    <name type="scientific">Ammonifex thiophilus</name>
    <dbReference type="NCBI Taxonomy" id="444093"/>
    <lineage>
        <taxon>Bacteria</taxon>
        <taxon>Bacillati</taxon>
        <taxon>Bacillota</taxon>
        <taxon>Clostridia</taxon>
        <taxon>Thermoanaerobacterales</taxon>
        <taxon>Thermoanaerobacteraceae</taxon>
        <taxon>Ammonifex</taxon>
    </lineage>
</organism>
<dbReference type="Proteomes" id="UP000256329">
    <property type="component" value="Unassembled WGS sequence"/>
</dbReference>
<dbReference type="GO" id="GO:0030145">
    <property type="term" value="F:manganese ion binding"/>
    <property type="evidence" value="ECO:0007669"/>
    <property type="project" value="UniProtKB-UniRule"/>
</dbReference>
<gene>
    <name evidence="6" type="primary">deoB</name>
    <name evidence="9" type="ORF">DXX99_03775</name>
</gene>
<dbReference type="NCBIfam" id="TIGR01696">
    <property type="entry name" value="deoB"/>
    <property type="match status" value="1"/>
</dbReference>
<feature type="binding site" evidence="6">
    <location>
        <position position="277"/>
    </location>
    <ligand>
        <name>Mn(2+)</name>
        <dbReference type="ChEBI" id="CHEBI:29035"/>
        <label>2</label>
    </ligand>
</feature>
<dbReference type="NCBIfam" id="NF003766">
    <property type="entry name" value="PRK05362.1"/>
    <property type="match status" value="1"/>
</dbReference>
<dbReference type="SUPFAM" id="SSF53649">
    <property type="entry name" value="Alkaline phosphatase-like"/>
    <property type="match status" value="1"/>
</dbReference>
<evidence type="ECO:0000256" key="3">
    <source>
        <dbReference type="ARBA" id="ARBA00022723"/>
    </source>
</evidence>
<name>A0A3D8P6I0_9THEO</name>
<feature type="binding site" evidence="6">
    <location>
        <position position="5"/>
    </location>
    <ligand>
        <name>Mn(2+)</name>
        <dbReference type="ChEBI" id="CHEBI:29035"/>
        <label>1</label>
    </ligand>
</feature>
<dbReference type="PIRSF" id="PIRSF001491">
    <property type="entry name" value="Ppentomutase"/>
    <property type="match status" value="1"/>
</dbReference>
<feature type="binding site" evidence="6">
    <location>
        <position position="319"/>
    </location>
    <ligand>
        <name>Mn(2+)</name>
        <dbReference type="ChEBI" id="CHEBI:29035"/>
        <label>1</label>
    </ligand>
</feature>
<evidence type="ECO:0000256" key="5">
    <source>
        <dbReference type="ARBA" id="ARBA00023235"/>
    </source>
</evidence>
<comment type="caution">
    <text evidence="9">The sequence shown here is derived from an EMBL/GenBank/DDBJ whole genome shotgun (WGS) entry which is preliminary data.</text>
</comment>
<dbReference type="AlphaFoldDB" id="A0A3D8P6I0"/>
<comment type="subcellular location">
    <subcellularLocation>
        <location evidence="6">Cytoplasm</location>
    </subcellularLocation>
</comment>
<dbReference type="GO" id="GO:0043094">
    <property type="term" value="P:metabolic compound salvage"/>
    <property type="evidence" value="ECO:0007669"/>
    <property type="project" value="UniProtKB-UniRule"/>
</dbReference>
<feature type="binding site" evidence="6">
    <location>
        <position position="282"/>
    </location>
    <ligand>
        <name>Mn(2+)</name>
        <dbReference type="ChEBI" id="CHEBI:29035"/>
        <label>2</label>
    </ligand>
</feature>
<dbReference type="FunFam" id="3.30.70.1250:FF:000001">
    <property type="entry name" value="Phosphopentomutase"/>
    <property type="match status" value="1"/>
</dbReference>
<keyword evidence="2 6" id="KW-0963">Cytoplasm</keyword>
<dbReference type="Gene3D" id="3.40.720.10">
    <property type="entry name" value="Alkaline Phosphatase, subunit A"/>
    <property type="match status" value="1"/>
</dbReference>
<dbReference type="InterPro" id="IPR024052">
    <property type="entry name" value="Phosphopentomutase_DeoB_cap_sf"/>
</dbReference>
<sequence length="396" mass="42897">MVVLDGVGIGALPDAHRYGDEGSDTLGNLARAVGGLDLPHLTAWGLGNIGEILGVSPVEEPLASYGKMAEASPGKDTTTGHWELMGVILERPFPVYPQGFPPEIIRAFEERIGRKVLGNKPASGTAIIEELGPLHLETGYPIVYTSADSVFQIAAHEEVIPVEELYQMCRIAREILTGEHAVARVIARPFTGKPGSFRRTPRRHDFSLPPPRPTLLDALVERGYEVVGIGKIPDIFAGRGITRSLPAKDNQENLQVTIEAMKNMAPGLVFTNLVDFDTLYGHRNDPQGFARALREFDAALPRLAGALPEEGILFITADHGCDPTTPSTDHSREYVPLLVWGGSQLGQGVNLGVRETFADLAATLANLFGFSWPVGKSFADLLPWQRRGERLCGPTS</sequence>
<dbReference type="InterPro" id="IPR010045">
    <property type="entry name" value="DeoB"/>
</dbReference>
<evidence type="ECO:0000313" key="9">
    <source>
        <dbReference type="EMBL" id="RDV83964.1"/>
    </source>
</evidence>
<keyword evidence="4 6" id="KW-0464">Manganese</keyword>
<accession>A0A3D8P6I0</accession>
<dbReference type="PANTHER" id="PTHR21110">
    <property type="entry name" value="PHOSPHOPENTOMUTASE"/>
    <property type="match status" value="1"/>
</dbReference>
<dbReference type="SUPFAM" id="SSF143856">
    <property type="entry name" value="DeoB insert domain-like"/>
    <property type="match status" value="1"/>
</dbReference>
<dbReference type="OrthoDB" id="9769930at2"/>
<dbReference type="EC" id="5.4.2.7" evidence="6 7"/>
<dbReference type="GO" id="GO:0009117">
    <property type="term" value="P:nucleotide metabolic process"/>
    <property type="evidence" value="ECO:0007669"/>
    <property type="project" value="UniProtKB-UniRule"/>
</dbReference>
<dbReference type="InterPro" id="IPR017850">
    <property type="entry name" value="Alkaline_phosphatase_core_sf"/>
</dbReference>
<feature type="binding site" evidence="6">
    <location>
        <position position="318"/>
    </location>
    <ligand>
        <name>Mn(2+)</name>
        <dbReference type="ChEBI" id="CHEBI:29035"/>
        <label>1</label>
    </ligand>
</feature>
<dbReference type="InterPro" id="IPR006124">
    <property type="entry name" value="Metalloenzyme"/>
</dbReference>
<dbReference type="UniPathway" id="UPA00087">
    <property type="reaction ID" value="UER00173"/>
</dbReference>
<evidence type="ECO:0000256" key="1">
    <source>
        <dbReference type="ARBA" id="ARBA00010373"/>
    </source>
</evidence>
<dbReference type="GO" id="GO:0006018">
    <property type="term" value="P:2-deoxyribose 1-phosphate catabolic process"/>
    <property type="evidence" value="ECO:0007669"/>
    <property type="project" value="UniProtKB-UniRule"/>
</dbReference>
<proteinExistence type="inferred from homology"/>
<dbReference type="EMBL" id="QSLN01000003">
    <property type="protein sequence ID" value="RDV83964.1"/>
    <property type="molecule type" value="Genomic_DNA"/>
</dbReference>
<evidence type="ECO:0000256" key="2">
    <source>
        <dbReference type="ARBA" id="ARBA00022490"/>
    </source>
</evidence>
<dbReference type="GO" id="GO:0005829">
    <property type="term" value="C:cytosol"/>
    <property type="evidence" value="ECO:0007669"/>
    <property type="project" value="TreeGrafter"/>
</dbReference>
<comment type="similarity">
    <text evidence="1 6">Belongs to the phosphopentomutase family.</text>
</comment>
<dbReference type="GO" id="GO:0008973">
    <property type="term" value="F:phosphopentomutase activity"/>
    <property type="evidence" value="ECO:0007669"/>
    <property type="project" value="UniProtKB-UniRule"/>
</dbReference>
<dbReference type="Pfam" id="PF01676">
    <property type="entry name" value="Metalloenzyme"/>
    <property type="match status" value="1"/>
</dbReference>
<protein>
    <recommendedName>
        <fullName evidence="6 7">Phosphopentomutase</fullName>
        <ecNumber evidence="6 7">5.4.2.7</ecNumber>
    </recommendedName>
    <alternativeName>
        <fullName evidence="6">Phosphodeoxyribomutase</fullName>
    </alternativeName>
</protein>